<evidence type="ECO:0000256" key="1">
    <source>
        <dbReference type="SAM" id="MobiDB-lite"/>
    </source>
</evidence>
<dbReference type="SUPFAM" id="SSF53474">
    <property type="entry name" value="alpha/beta-Hydrolases"/>
    <property type="match status" value="1"/>
</dbReference>
<feature type="region of interest" description="Disordered" evidence="1">
    <location>
        <begin position="130"/>
        <end position="157"/>
    </location>
</feature>
<evidence type="ECO:0000256" key="2">
    <source>
        <dbReference type="SAM" id="Phobius"/>
    </source>
</evidence>
<keyword evidence="5" id="KW-1185">Reference proteome</keyword>
<dbReference type="AlphaFoldDB" id="A0A830HNP2"/>
<evidence type="ECO:0000313" key="5">
    <source>
        <dbReference type="Proteomes" id="UP000660262"/>
    </source>
</evidence>
<feature type="compositionally biased region" description="Low complexity" evidence="1">
    <location>
        <begin position="133"/>
        <end position="156"/>
    </location>
</feature>
<accession>A0A830HNP2</accession>
<dbReference type="EMBL" id="BNJQ01000020">
    <property type="protein sequence ID" value="GHP08323.1"/>
    <property type="molecule type" value="Genomic_DNA"/>
</dbReference>
<dbReference type="InterPro" id="IPR000073">
    <property type="entry name" value="AB_hydrolase_1"/>
</dbReference>
<reference evidence="4" key="1">
    <citation type="submission" date="2020-10" db="EMBL/GenBank/DDBJ databases">
        <title>Unveiling of a novel bifunctional photoreceptor, Dualchrome1, isolated from a cosmopolitan green alga.</title>
        <authorList>
            <person name="Suzuki S."/>
            <person name="Kawachi M."/>
        </authorList>
    </citation>
    <scope>NUCLEOTIDE SEQUENCE</scope>
    <source>
        <strain evidence="4">NIES 2893</strain>
    </source>
</reference>
<dbReference type="InterPro" id="IPR044211">
    <property type="entry name" value="PPH_chloroplastic"/>
</dbReference>
<evidence type="ECO:0000259" key="3">
    <source>
        <dbReference type="Pfam" id="PF12697"/>
    </source>
</evidence>
<evidence type="ECO:0000313" key="4">
    <source>
        <dbReference type="EMBL" id="GHP08323.1"/>
    </source>
</evidence>
<organism evidence="4 5">
    <name type="scientific">Pycnococcus provasolii</name>
    <dbReference type="NCBI Taxonomy" id="41880"/>
    <lineage>
        <taxon>Eukaryota</taxon>
        <taxon>Viridiplantae</taxon>
        <taxon>Chlorophyta</taxon>
        <taxon>Pseudoscourfieldiophyceae</taxon>
        <taxon>Pseudoscourfieldiales</taxon>
        <taxon>Pycnococcaceae</taxon>
        <taxon>Pycnococcus</taxon>
    </lineage>
</organism>
<keyword evidence="2" id="KW-0472">Membrane</keyword>
<keyword evidence="2" id="KW-0812">Transmembrane</keyword>
<dbReference type="Gene3D" id="3.40.50.1820">
    <property type="entry name" value="alpha/beta hydrolase"/>
    <property type="match status" value="1"/>
</dbReference>
<feature type="domain" description="AB hydrolase-1" evidence="3">
    <location>
        <begin position="194"/>
        <end position="473"/>
    </location>
</feature>
<dbReference type="GO" id="GO:0009507">
    <property type="term" value="C:chloroplast"/>
    <property type="evidence" value="ECO:0007669"/>
    <property type="project" value="TreeGrafter"/>
</dbReference>
<dbReference type="GO" id="GO:0080124">
    <property type="term" value="F:pheophytinase activity"/>
    <property type="evidence" value="ECO:0007669"/>
    <property type="project" value="InterPro"/>
</dbReference>
<gene>
    <name evidence="4" type="ORF">PPROV_000706200</name>
</gene>
<dbReference type="OrthoDB" id="408373at2759"/>
<feature type="transmembrane region" description="Helical" evidence="2">
    <location>
        <begin position="89"/>
        <end position="114"/>
    </location>
</feature>
<dbReference type="Proteomes" id="UP000660262">
    <property type="component" value="Unassembled WGS sequence"/>
</dbReference>
<dbReference type="Pfam" id="PF12697">
    <property type="entry name" value="Abhydrolase_6"/>
    <property type="match status" value="1"/>
</dbReference>
<keyword evidence="2" id="KW-1133">Transmembrane helix</keyword>
<proteinExistence type="predicted"/>
<dbReference type="PANTHER" id="PTHR47280">
    <property type="entry name" value="PHEOPHYTINASE, CHLOROPLASTIC"/>
    <property type="match status" value="1"/>
</dbReference>
<comment type="caution">
    <text evidence="4">The sequence shown here is derived from an EMBL/GenBank/DDBJ whole genome shotgun (WGS) entry which is preliminary data.</text>
</comment>
<name>A0A830HNP2_9CHLO</name>
<dbReference type="InterPro" id="IPR029058">
    <property type="entry name" value="AB_hydrolase_fold"/>
</dbReference>
<dbReference type="GO" id="GO:0015996">
    <property type="term" value="P:chlorophyll catabolic process"/>
    <property type="evidence" value="ECO:0007669"/>
    <property type="project" value="InterPro"/>
</dbReference>
<dbReference type="PANTHER" id="PTHR47280:SF1">
    <property type="entry name" value="PHEOPHYTINASE, CHLOROPLASTIC"/>
    <property type="match status" value="1"/>
</dbReference>
<sequence length="521" mass="57350">MRGPAHLLSSLTSGDDRTTLSDVLASAPAQLMQTPVQRETEASAVLRNALSTYTDQQVEASREDLLRSGYYRSALLARRRMQAKQKEAWWTRVLCAVFVAALLVAALLVGSIFARDEQIIFTYLPPAMPTPHPSRVTSSRPRSAPRSAPPSSSSRSRFWRHRKFDVHYETVKPSPETGCKNGNGLTPSGPHADVVFVAGFGCGSFHFHRNMESLARRANVRCYAMDIVGQGKSWPVNLDDMDGHTYNAEGWVHQLGAFIDEVVHADADADANDDDDERCKRPLYLVGNSLGGYLVAATAARDARRLRGGGVVLLNATPFWGSTAVLPWKGVLPVPRLLRTALTGYWDFFRSEANITNILSLVYARKEALEADSHLIRSIREPSDHPHALDAFCSILTSPALDSNKSLTAAFDAALIELGEYATVVQINGREDPWVVPAWGRRAKRLAPPNHRLVEISPCGHCPHHETPETVNELLTSLIVEESVHSESLDRAAAAEKVKVEEITDGTPETLLGHVFSWLTK</sequence>
<protein>
    <recommendedName>
        <fullName evidence="3">AB hydrolase-1 domain-containing protein</fullName>
    </recommendedName>
</protein>